<comment type="caution">
    <text evidence="1">The sequence shown here is derived from an EMBL/GenBank/DDBJ whole genome shotgun (WGS) entry which is preliminary data.</text>
</comment>
<dbReference type="Proteomes" id="UP000325081">
    <property type="component" value="Unassembled WGS sequence"/>
</dbReference>
<dbReference type="AlphaFoldDB" id="A0A5A7PE47"/>
<gene>
    <name evidence="1" type="ORF">STAS_06509</name>
</gene>
<reference evidence="2" key="1">
    <citation type="journal article" date="2019" name="Curr. Biol.">
        <title>Genome Sequence of Striga asiatica Provides Insight into the Evolution of Plant Parasitism.</title>
        <authorList>
            <person name="Yoshida S."/>
            <person name="Kim S."/>
            <person name="Wafula E.K."/>
            <person name="Tanskanen J."/>
            <person name="Kim Y.M."/>
            <person name="Honaas L."/>
            <person name="Yang Z."/>
            <person name="Spallek T."/>
            <person name="Conn C.E."/>
            <person name="Ichihashi Y."/>
            <person name="Cheong K."/>
            <person name="Cui S."/>
            <person name="Der J.P."/>
            <person name="Gundlach H."/>
            <person name="Jiao Y."/>
            <person name="Hori C."/>
            <person name="Ishida J.K."/>
            <person name="Kasahara H."/>
            <person name="Kiba T."/>
            <person name="Kim M.S."/>
            <person name="Koo N."/>
            <person name="Laohavisit A."/>
            <person name="Lee Y.H."/>
            <person name="Lumba S."/>
            <person name="McCourt P."/>
            <person name="Mortimer J.C."/>
            <person name="Mutuku J.M."/>
            <person name="Nomura T."/>
            <person name="Sasaki-Sekimoto Y."/>
            <person name="Seto Y."/>
            <person name="Wang Y."/>
            <person name="Wakatake T."/>
            <person name="Sakakibara H."/>
            <person name="Demura T."/>
            <person name="Yamaguchi S."/>
            <person name="Yoneyama K."/>
            <person name="Manabe R.I."/>
            <person name="Nelson D.C."/>
            <person name="Schulman A.H."/>
            <person name="Timko M.P."/>
            <person name="dePamphilis C.W."/>
            <person name="Choi D."/>
            <person name="Shirasu K."/>
        </authorList>
    </citation>
    <scope>NUCLEOTIDE SEQUENCE [LARGE SCALE GENOMIC DNA]</scope>
    <source>
        <strain evidence="2">cv. UVA1</strain>
    </source>
</reference>
<name>A0A5A7PE47_STRAF</name>
<proteinExistence type="predicted"/>
<accession>A0A5A7PE47</accession>
<protein>
    <submittedName>
        <fullName evidence="1">Muscle M-line assembly protein unc-89</fullName>
    </submittedName>
</protein>
<keyword evidence="2" id="KW-1185">Reference proteome</keyword>
<evidence type="ECO:0000313" key="2">
    <source>
        <dbReference type="Proteomes" id="UP000325081"/>
    </source>
</evidence>
<sequence length="202" mass="23401">MECIRSHPNITSEKVVDQDLLTDFRFDMVHLEKVVDQDLLTDFHFDIDGTLSTTRNMLTQIVKVLMFIHQCGYCHTGLQSHYYFVFTKRSGLLELDIGGVKNLEVYHLYGVLSVTSQHEVIDQDLLTDFRFDIDGTLSTTRNMLTQMVKVLMKWSVRAGYWWGEELGSSSPHQYPVLKDHFLQSKRKNNDFVIPCDNICTGE</sequence>
<evidence type="ECO:0000313" key="1">
    <source>
        <dbReference type="EMBL" id="GER30567.1"/>
    </source>
</evidence>
<dbReference type="EMBL" id="BKCP01004361">
    <property type="protein sequence ID" value="GER30567.1"/>
    <property type="molecule type" value="Genomic_DNA"/>
</dbReference>
<organism evidence="1 2">
    <name type="scientific">Striga asiatica</name>
    <name type="common">Asiatic witchweed</name>
    <name type="synonym">Buchnera asiatica</name>
    <dbReference type="NCBI Taxonomy" id="4170"/>
    <lineage>
        <taxon>Eukaryota</taxon>
        <taxon>Viridiplantae</taxon>
        <taxon>Streptophyta</taxon>
        <taxon>Embryophyta</taxon>
        <taxon>Tracheophyta</taxon>
        <taxon>Spermatophyta</taxon>
        <taxon>Magnoliopsida</taxon>
        <taxon>eudicotyledons</taxon>
        <taxon>Gunneridae</taxon>
        <taxon>Pentapetalae</taxon>
        <taxon>asterids</taxon>
        <taxon>lamiids</taxon>
        <taxon>Lamiales</taxon>
        <taxon>Orobanchaceae</taxon>
        <taxon>Buchnereae</taxon>
        <taxon>Striga</taxon>
    </lineage>
</organism>